<dbReference type="Pfam" id="PF17293">
    <property type="entry name" value="Arm-DNA-bind_5"/>
    <property type="match status" value="1"/>
</dbReference>
<dbReference type="GO" id="GO:0003677">
    <property type="term" value="F:DNA binding"/>
    <property type="evidence" value="ECO:0007669"/>
    <property type="project" value="UniProtKB-KW"/>
</dbReference>
<dbReference type="AlphaFoldDB" id="A0A9X3DD96"/>
<dbReference type="EMBL" id="JAPJUH010000001">
    <property type="protein sequence ID" value="MCX3263703.1"/>
    <property type="molecule type" value="Genomic_DNA"/>
</dbReference>
<comment type="caution">
    <text evidence="2">The sequence shown here is derived from an EMBL/GenBank/DDBJ whole genome shotgun (WGS) entry which is preliminary data.</text>
</comment>
<reference evidence="2" key="1">
    <citation type="submission" date="2022-11" db="EMBL/GenBank/DDBJ databases">
        <authorList>
            <person name="Graham C."/>
            <person name="Newman J.D."/>
        </authorList>
    </citation>
    <scope>NUCLEOTIDE SEQUENCE</scope>
    <source>
        <strain evidence="2">DSM 19486</strain>
    </source>
</reference>
<dbReference type="RefSeq" id="WP_010602083.1">
    <property type="nucleotide sequence ID" value="NZ_JAPJUH010000001.1"/>
</dbReference>
<sequence>MSYNFHLLFYLKRPKNFIKGEMMPIYLRITVKGKHSEYSVGREIIPSFWSALKGKGTGLREEIRELNDYLDTLASKVRRFHTTLVEKEDEVTAVILRDHLTGKNTSNHSLLRVYQKHNDNMEKLIGKGYSYSTFQTYQSSIRHVKQFLQLKYEVQDINCIFRRN</sequence>
<name>A0A9X3DD96_9SPHI</name>
<dbReference type="InterPro" id="IPR035386">
    <property type="entry name" value="Arm-DNA-bind_5"/>
</dbReference>
<gene>
    <name evidence="2" type="ORF">OQZ29_03045</name>
</gene>
<evidence type="ECO:0000259" key="1">
    <source>
        <dbReference type="Pfam" id="PF17293"/>
    </source>
</evidence>
<evidence type="ECO:0000313" key="2">
    <source>
        <dbReference type="EMBL" id="MCX3263703.1"/>
    </source>
</evidence>
<protein>
    <submittedName>
        <fullName evidence="2">Arm DNA-binding domain-containing protein</fullName>
    </submittedName>
</protein>
<proteinExistence type="predicted"/>
<keyword evidence="3" id="KW-1185">Reference proteome</keyword>
<feature type="domain" description="Arm DNA-binding" evidence="1">
    <location>
        <begin position="10"/>
        <end position="96"/>
    </location>
</feature>
<accession>A0A9X3DD96</accession>
<evidence type="ECO:0000313" key="3">
    <source>
        <dbReference type="Proteomes" id="UP001142592"/>
    </source>
</evidence>
<dbReference type="Proteomes" id="UP001142592">
    <property type="component" value="Unassembled WGS sequence"/>
</dbReference>
<organism evidence="2 3">
    <name type="scientific">Pedobacter agri</name>
    <dbReference type="NCBI Taxonomy" id="454586"/>
    <lineage>
        <taxon>Bacteria</taxon>
        <taxon>Pseudomonadati</taxon>
        <taxon>Bacteroidota</taxon>
        <taxon>Sphingobacteriia</taxon>
        <taxon>Sphingobacteriales</taxon>
        <taxon>Sphingobacteriaceae</taxon>
        <taxon>Pedobacter</taxon>
    </lineage>
</organism>
<keyword evidence="2" id="KW-0238">DNA-binding</keyword>